<reference evidence="2 3" key="1">
    <citation type="submission" date="2014-06" db="EMBL/GenBank/DDBJ databases">
        <title>Evolutionary Origins and Diversification of the Mycorrhizal Mutualists.</title>
        <authorList>
            <consortium name="DOE Joint Genome Institute"/>
            <consortium name="Mycorrhizal Genomics Consortium"/>
            <person name="Kohler A."/>
            <person name="Kuo A."/>
            <person name="Nagy L.G."/>
            <person name="Floudas D."/>
            <person name="Copeland A."/>
            <person name="Barry K.W."/>
            <person name="Cichocki N."/>
            <person name="Veneault-Fourrey C."/>
            <person name="LaButti K."/>
            <person name="Lindquist E.A."/>
            <person name="Lipzen A."/>
            <person name="Lundell T."/>
            <person name="Morin E."/>
            <person name="Murat C."/>
            <person name="Riley R."/>
            <person name="Ohm R."/>
            <person name="Sun H."/>
            <person name="Tunlid A."/>
            <person name="Henrissat B."/>
            <person name="Grigoriev I.V."/>
            <person name="Hibbett D.S."/>
            <person name="Martin F."/>
        </authorList>
    </citation>
    <scope>NUCLEOTIDE SEQUENCE [LARGE SCALE GENOMIC DNA]</scope>
    <source>
        <strain evidence="2 3">FD-325 SS-3</strain>
    </source>
</reference>
<keyword evidence="3" id="KW-1185">Reference proteome</keyword>
<sequence>MSNTSEHRTYKRPARGAPKASKHVKKCARTAANPVASGGEYDYDSSEEEDSPTRSHAESAQGRNLRRRIPPPPWVETDADAKPLPAIPAQSQPPLAPSSYEPLRQVPHFPTPAPQSRVQQERSESGAWRIGYLPQERGGRTDSNGHAPPTAPSHSRSGAGHGQQSQANYPYAEYPSGGQQSQTNYPYAEYPSGGQQSQTNYPYAEYPSGGQQSQTNYPNA</sequence>
<proteinExistence type="predicted"/>
<evidence type="ECO:0000313" key="2">
    <source>
        <dbReference type="EMBL" id="KII83126.1"/>
    </source>
</evidence>
<name>A0A0C9SK51_PLICR</name>
<evidence type="ECO:0000256" key="1">
    <source>
        <dbReference type="SAM" id="MobiDB-lite"/>
    </source>
</evidence>
<feature type="compositionally biased region" description="Low complexity" evidence="1">
    <location>
        <begin position="83"/>
        <end position="99"/>
    </location>
</feature>
<accession>A0A0C9SK51</accession>
<gene>
    <name evidence="2" type="ORF">PLICRDRAFT_180685</name>
</gene>
<feature type="non-terminal residue" evidence="2">
    <location>
        <position position="220"/>
    </location>
</feature>
<dbReference type="HOGENOM" id="CLU_1258807_0_0_1"/>
<feature type="compositionally biased region" description="Polar residues" evidence="1">
    <location>
        <begin position="209"/>
        <end position="220"/>
    </location>
</feature>
<evidence type="ECO:0000313" key="3">
    <source>
        <dbReference type="Proteomes" id="UP000053263"/>
    </source>
</evidence>
<feature type="region of interest" description="Disordered" evidence="1">
    <location>
        <begin position="1"/>
        <end position="220"/>
    </location>
</feature>
<feature type="compositionally biased region" description="Acidic residues" evidence="1">
    <location>
        <begin position="41"/>
        <end position="50"/>
    </location>
</feature>
<dbReference type="AlphaFoldDB" id="A0A0C9SK51"/>
<feature type="compositionally biased region" description="Polar residues" evidence="1">
    <location>
        <begin position="152"/>
        <end position="168"/>
    </location>
</feature>
<organism evidence="2 3">
    <name type="scientific">Plicaturopsis crispa FD-325 SS-3</name>
    <dbReference type="NCBI Taxonomy" id="944288"/>
    <lineage>
        <taxon>Eukaryota</taxon>
        <taxon>Fungi</taxon>
        <taxon>Dikarya</taxon>
        <taxon>Basidiomycota</taxon>
        <taxon>Agaricomycotina</taxon>
        <taxon>Agaricomycetes</taxon>
        <taxon>Agaricomycetidae</taxon>
        <taxon>Amylocorticiales</taxon>
        <taxon>Amylocorticiaceae</taxon>
        <taxon>Plicatura</taxon>
        <taxon>Plicaturopsis crispa</taxon>
    </lineage>
</organism>
<feature type="compositionally biased region" description="Basic residues" evidence="1">
    <location>
        <begin position="9"/>
        <end position="28"/>
    </location>
</feature>
<protein>
    <submittedName>
        <fullName evidence="2">Uncharacterized protein</fullName>
    </submittedName>
</protein>
<dbReference type="Proteomes" id="UP000053263">
    <property type="component" value="Unassembled WGS sequence"/>
</dbReference>
<dbReference type="EMBL" id="KN832582">
    <property type="protein sequence ID" value="KII83126.1"/>
    <property type="molecule type" value="Genomic_DNA"/>
</dbReference>